<reference evidence="3" key="1">
    <citation type="journal article" date="2019" name="Int. J. Syst. Evol. Microbiol.">
        <title>The Global Catalogue of Microorganisms (GCM) 10K type strain sequencing project: providing services to taxonomists for standard genome sequencing and annotation.</title>
        <authorList>
            <consortium name="The Broad Institute Genomics Platform"/>
            <consortium name="The Broad Institute Genome Sequencing Center for Infectious Disease"/>
            <person name="Wu L."/>
            <person name="Ma J."/>
        </authorList>
    </citation>
    <scope>NUCLEOTIDE SEQUENCE [LARGE SCALE GENOMIC DNA]</scope>
    <source>
        <strain evidence="3">CGMCC 1.12942</strain>
    </source>
</reference>
<evidence type="ECO:0000313" key="2">
    <source>
        <dbReference type="EMBL" id="MFC7441163.1"/>
    </source>
</evidence>
<dbReference type="Proteomes" id="UP001596500">
    <property type="component" value="Unassembled WGS sequence"/>
</dbReference>
<organism evidence="2 3">
    <name type="scientific">Laceyella putida</name>
    <dbReference type="NCBI Taxonomy" id="110101"/>
    <lineage>
        <taxon>Bacteria</taxon>
        <taxon>Bacillati</taxon>
        <taxon>Bacillota</taxon>
        <taxon>Bacilli</taxon>
        <taxon>Bacillales</taxon>
        <taxon>Thermoactinomycetaceae</taxon>
        <taxon>Laceyella</taxon>
    </lineage>
</organism>
<evidence type="ECO:0000256" key="1">
    <source>
        <dbReference type="SAM" id="MobiDB-lite"/>
    </source>
</evidence>
<accession>A0ABW2RJH9</accession>
<gene>
    <name evidence="2" type="ORF">ACFQNG_08340</name>
</gene>
<proteinExistence type="predicted"/>
<feature type="compositionally biased region" description="Basic and acidic residues" evidence="1">
    <location>
        <begin position="1"/>
        <end position="14"/>
    </location>
</feature>
<feature type="compositionally biased region" description="Basic and acidic residues" evidence="1">
    <location>
        <begin position="27"/>
        <end position="56"/>
    </location>
</feature>
<keyword evidence="3" id="KW-1185">Reference proteome</keyword>
<evidence type="ECO:0000313" key="3">
    <source>
        <dbReference type="Proteomes" id="UP001596500"/>
    </source>
</evidence>
<dbReference type="EMBL" id="JBHTBW010000020">
    <property type="protein sequence ID" value="MFC7441163.1"/>
    <property type="molecule type" value="Genomic_DNA"/>
</dbReference>
<protein>
    <submittedName>
        <fullName evidence="2">Uncharacterized protein</fullName>
    </submittedName>
</protein>
<dbReference type="RefSeq" id="WP_379864452.1">
    <property type="nucleotide sequence ID" value="NZ_JBHTBW010000020.1"/>
</dbReference>
<comment type="caution">
    <text evidence="2">The sequence shown here is derived from an EMBL/GenBank/DDBJ whole genome shotgun (WGS) entry which is preliminary data.</text>
</comment>
<name>A0ABW2RJH9_9BACL</name>
<sequence>MNHWFKESKTDIQPKHPKSNWATGPEGKYDGKMGKGYSEAKADNFLKESRKNPWDK</sequence>
<feature type="region of interest" description="Disordered" evidence="1">
    <location>
        <begin position="1"/>
        <end position="56"/>
    </location>
</feature>